<feature type="transmembrane region" description="Helical" evidence="2">
    <location>
        <begin position="6"/>
        <end position="25"/>
    </location>
</feature>
<protein>
    <submittedName>
        <fullName evidence="4">DUF2892 domain-containing protein</fullName>
    </submittedName>
</protein>
<keyword evidence="5" id="KW-1185">Reference proteome</keyword>
<reference evidence="4 5" key="1">
    <citation type="submission" date="2020-02" db="EMBL/GenBank/DDBJ databases">
        <title>Bacillus aquiflavi sp. nov., isolated from yellow water of strong flavor Chinese baijiu in Yibin region of China.</title>
        <authorList>
            <person name="Xie J."/>
        </authorList>
    </citation>
    <scope>NUCLEOTIDE SEQUENCE [LARGE SCALE GENOMIC DNA]</scope>
    <source>
        <strain evidence="4 5">SA4</strain>
    </source>
</reference>
<dbReference type="InterPro" id="IPR021309">
    <property type="entry name" value="YgaP-like_TM"/>
</dbReference>
<feature type="domain" description="Inner membrane protein YgaP-like transmembrane" evidence="3">
    <location>
        <begin position="1"/>
        <end position="63"/>
    </location>
</feature>
<feature type="region of interest" description="Disordered" evidence="1">
    <location>
        <begin position="67"/>
        <end position="86"/>
    </location>
</feature>
<evidence type="ECO:0000313" key="5">
    <source>
        <dbReference type="Proteomes" id="UP000481043"/>
    </source>
</evidence>
<evidence type="ECO:0000259" key="3">
    <source>
        <dbReference type="Pfam" id="PF11127"/>
    </source>
</evidence>
<feature type="compositionally biased region" description="Acidic residues" evidence="1">
    <location>
        <begin position="77"/>
        <end position="86"/>
    </location>
</feature>
<evidence type="ECO:0000313" key="4">
    <source>
        <dbReference type="EMBL" id="NEY73175.1"/>
    </source>
</evidence>
<keyword evidence="2" id="KW-1133">Transmembrane helix</keyword>
<keyword evidence="2" id="KW-0812">Transmembrane</keyword>
<proteinExistence type="predicted"/>
<dbReference type="RefSeq" id="WP_163180655.1">
    <property type="nucleotide sequence ID" value="NZ_JAAIWM010000006.1"/>
</dbReference>
<evidence type="ECO:0000256" key="1">
    <source>
        <dbReference type="SAM" id="MobiDB-lite"/>
    </source>
</evidence>
<name>A0A6M0QA54_9BACI</name>
<accession>A0A6M0QA54</accession>
<organism evidence="4 5">
    <name type="scientific">Bacillus mesophilus</name>
    <dbReference type="NCBI Taxonomy" id="1808955"/>
    <lineage>
        <taxon>Bacteria</taxon>
        <taxon>Bacillati</taxon>
        <taxon>Bacillota</taxon>
        <taxon>Bacilli</taxon>
        <taxon>Bacillales</taxon>
        <taxon>Bacillaceae</taxon>
        <taxon>Bacillus</taxon>
    </lineage>
</organism>
<dbReference type="Pfam" id="PF11127">
    <property type="entry name" value="YgaP-like_TM"/>
    <property type="match status" value="1"/>
</dbReference>
<keyword evidence="2" id="KW-0472">Membrane</keyword>
<comment type="caution">
    <text evidence="4">The sequence shown here is derived from an EMBL/GenBank/DDBJ whole genome shotgun (WGS) entry which is preliminary data.</text>
</comment>
<dbReference type="EMBL" id="JAAIWM010000006">
    <property type="protein sequence ID" value="NEY73175.1"/>
    <property type="molecule type" value="Genomic_DNA"/>
</dbReference>
<sequence length="86" mass="9920">MKPNIGLVNALLRLTCGFTMLAWSTARLAKRPYRERYFLVAMLAALKIGTGIVRYCPFTNLFNEYQEKQQQNNSQNQEEEFTGNPT</sequence>
<gene>
    <name evidence="4" type="ORF">G4D63_15685</name>
</gene>
<evidence type="ECO:0000256" key="2">
    <source>
        <dbReference type="SAM" id="Phobius"/>
    </source>
</evidence>
<dbReference type="Proteomes" id="UP000481043">
    <property type="component" value="Unassembled WGS sequence"/>
</dbReference>
<feature type="transmembrane region" description="Helical" evidence="2">
    <location>
        <begin position="37"/>
        <end position="55"/>
    </location>
</feature>
<dbReference type="AlphaFoldDB" id="A0A6M0QA54"/>